<dbReference type="EMBL" id="OX336137">
    <property type="protein sequence ID" value="CAI2717636.1"/>
    <property type="molecule type" value="Genomic_DNA"/>
</dbReference>
<sequence>MLVFQLLGRARGVPILQIMSAKDKEKWDAKYEAKECLAGRAPCEWLVEQAPRLTGGGKALDIAMGEGRNALYLAQRGYDVTGIDVSDIAIDRAHRLAEEKNLNIQGIVADLDHYEVAENAYDVIVCFYFLDRNLFDAIRRGLRPGGLLIYETFNEDYLKYSQFKPDWVLAPNELLQRFGDWHILNYREWDDPENEKAVTSLVARKRKQE</sequence>
<dbReference type="CDD" id="cd02440">
    <property type="entry name" value="AdoMet_MTases"/>
    <property type="match status" value="1"/>
</dbReference>
<evidence type="ECO:0000313" key="5">
    <source>
        <dbReference type="EMBL" id="CAI2717636.1"/>
    </source>
</evidence>
<dbReference type="PANTHER" id="PTHR43464">
    <property type="entry name" value="METHYLTRANSFERASE"/>
    <property type="match status" value="1"/>
</dbReference>
<dbReference type="PANTHER" id="PTHR43464:SF19">
    <property type="entry name" value="UBIQUINONE BIOSYNTHESIS O-METHYLTRANSFERASE, MITOCHONDRIAL"/>
    <property type="match status" value="1"/>
</dbReference>
<feature type="domain" description="Methyltransferase" evidence="4">
    <location>
        <begin position="60"/>
        <end position="146"/>
    </location>
</feature>
<organism evidence="5 6">
    <name type="scientific">Nitrospina watsonii</name>
    <dbReference type="NCBI Taxonomy" id="1323948"/>
    <lineage>
        <taxon>Bacteria</taxon>
        <taxon>Pseudomonadati</taxon>
        <taxon>Nitrospinota/Tectimicrobiota group</taxon>
        <taxon>Nitrospinota</taxon>
        <taxon>Nitrospinia</taxon>
        <taxon>Nitrospinales</taxon>
        <taxon>Nitrospinaceae</taxon>
        <taxon>Nitrospina</taxon>
    </lineage>
</organism>
<accession>A0ABM9HBN0</accession>
<gene>
    <name evidence="5" type="ORF">NSPWAT_0777</name>
</gene>
<dbReference type="SUPFAM" id="SSF53335">
    <property type="entry name" value="S-adenosyl-L-methionine-dependent methyltransferases"/>
    <property type="match status" value="1"/>
</dbReference>
<proteinExistence type="predicted"/>
<dbReference type="Pfam" id="PF13649">
    <property type="entry name" value="Methyltransf_25"/>
    <property type="match status" value="1"/>
</dbReference>
<evidence type="ECO:0000256" key="2">
    <source>
        <dbReference type="ARBA" id="ARBA00022679"/>
    </source>
</evidence>
<name>A0ABM9HBN0_9BACT</name>
<keyword evidence="6" id="KW-1185">Reference proteome</keyword>
<dbReference type="Gene3D" id="3.40.50.150">
    <property type="entry name" value="Vaccinia Virus protein VP39"/>
    <property type="match status" value="1"/>
</dbReference>
<dbReference type="InterPro" id="IPR029063">
    <property type="entry name" value="SAM-dependent_MTases_sf"/>
</dbReference>
<evidence type="ECO:0000256" key="1">
    <source>
        <dbReference type="ARBA" id="ARBA00022603"/>
    </source>
</evidence>
<keyword evidence="3" id="KW-0949">S-adenosyl-L-methionine</keyword>
<protein>
    <submittedName>
        <fullName evidence="5">Methyltransf_25 domain-containing protein</fullName>
    </submittedName>
</protein>
<dbReference type="InterPro" id="IPR041698">
    <property type="entry name" value="Methyltransf_25"/>
</dbReference>
<reference evidence="5 6" key="1">
    <citation type="submission" date="2022-09" db="EMBL/GenBank/DDBJ databases">
        <authorList>
            <person name="Kop L."/>
        </authorList>
    </citation>
    <scope>NUCLEOTIDE SEQUENCE [LARGE SCALE GENOMIC DNA]</scope>
    <source>
        <strain evidence="5 6">347</strain>
    </source>
</reference>
<evidence type="ECO:0000313" key="6">
    <source>
        <dbReference type="Proteomes" id="UP001157733"/>
    </source>
</evidence>
<keyword evidence="2" id="KW-0808">Transferase</keyword>
<keyword evidence="1" id="KW-0489">Methyltransferase</keyword>
<evidence type="ECO:0000256" key="3">
    <source>
        <dbReference type="ARBA" id="ARBA00022691"/>
    </source>
</evidence>
<evidence type="ECO:0000259" key="4">
    <source>
        <dbReference type="Pfam" id="PF13649"/>
    </source>
</evidence>
<dbReference type="Proteomes" id="UP001157733">
    <property type="component" value="Chromosome"/>
</dbReference>